<dbReference type="EMBL" id="CP068242">
    <property type="protein sequence ID" value="QQV79513.1"/>
    <property type="molecule type" value="Genomic_DNA"/>
</dbReference>
<feature type="transmembrane region" description="Helical" evidence="5">
    <location>
        <begin position="12"/>
        <end position="36"/>
    </location>
</feature>
<dbReference type="InterPro" id="IPR052951">
    <property type="entry name" value="Tellurite_res_ion_channel"/>
</dbReference>
<comment type="subcellular location">
    <subcellularLocation>
        <location evidence="1">Membrane</location>
        <topology evidence="1">Multi-pass membrane protein</topology>
    </subcellularLocation>
</comment>
<keyword evidence="4 5" id="KW-0472">Membrane</keyword>
<dbReference type="InterPro" id="IPR004695">
    <property type="entry name" value="SLAC1/Mae1/Ssu1/TehA"/>
</dbReference>
<dbReference type="PANTHER" id="PTHR37955">
    <property type="entry name" value="TELLURITE RESISTANCE PROTEIN TEHA"/>
    <property type="match status" value="1"/>
</dbReference>
<dbReference type="Pfam" id="PF03595">
    <property type="entry name" value="SLAC1"/>
    <property type="match status" value="1"/>
</dbReference>
<evidence type="ECO:0000256" key="4">
    <source>
        <dbReference type="ARBA" id="ARBA00023136"/>
    </source>
</evidence>
<sequence length="118" mass="13407">MHIFFQQKSNWNIFIQAGLLRFVGIGVIPNTSQLFINELGKIVFWVALFFYLLLLPILIKRITKSKEMPESTIPLLTIMTAPGSLCLAGYISMGGHLYMPLVVFLANFISMYLWDCSS</sequence>
<reference evidence="6" key="1">
    <citation type="submission" date="2021-01" db="EMBL/GenBank/DDBJ databases">
        <title>Enterococcus.</title>
        <authorList>
            <person name="Du X."/>
            <person name="Wang N."/>
        </authorList>
    </citation>
    <scope>NUCLEOTIDE SEQUENCE [LARGE SCALE GENOMIC DNA]</scope>
    <source>
        <strain evidence="6">T90-2</strain>
    </source>
</reference>
<dbReference type="PANTHER" id="PTHR37955:SF1">
    <property type="entry name" value="DEP DOMAIN-CONTAINING PROTEIN"/>
    <property type="match status" value="1"/>
</dbReference>
<gene>
    <name evidence="6" type="ORF">JG559_07720</name>
</gene>
<dbReference type="AlphaFoldDB" id="A0A974S667"/>
<feature type="transmembrane region" description="Helical" evidence="5">
    <location>
        <begin position="71"/>
        <end position="91"/>
    </location>
</feature>
<accession>A0A974S667</accession>
<organism evidence="6">
    <name type="scientific">Enterococcus faecalis</name>
    <name type="common">Streptococcus faecalis</name>
    <dbReference type="NCBI Taxonomy" id="1351"/>
    <lineage>
        <taxon>Bacteria</taxon>
        <taxon>Bacillati</taxon>
        <taxon>Bacillota</taxon>
        <taxon>Bacilli</taxon>
        <taxon>Lactobacillales</taxon>
        <taxon>Enterococcaceae</taxon>
        <taxon>Enterococcus</taxon>
    </lineage>
</organism>
<feature type="transmembrane region" description="Helical" evidence="5">
    <location>
        <begin position="42"/>
        <end position="59"/>
    </location>
</feature>
<protein>
    <submittedName>
        <fullName evidence="6">Uncharacterized protein</fullName>
    </submittedName>
</protein>
<name>A0A974S667_ENTFL</name>
<evidence type="ECO:0000256" key="2">
    <source>
        <dbReference type="ARBA" id="ARBA00022692"/>
    </source>
</evidence>
<evidence type="ECO:0000313" key="6">
    <source>
        <dbReference type="EMBL" id="QQV79513.1"/>
    </source>
</evidence>
<dbReference type="Gene3D" id="1.50.10.150">
    <property type="entry name" value="Voltage-dependent anion channel"/>
    <property type="match status" value="1"/>
</dbReference>
<feature type="transmembrane region" description="Helical" evidence="5">
    <location>
        <begin position="97"/>
        <end position="114"/>
    </location>
</feature>
<evidence type="ECO:0000256" key="3">
    <source>
        <dbReference type="ARBA" id="ARBA00022989"/>
    </source>
</evidence>
<keyword evidence="3 5" id="KW-1133">Transmembrane helix</keyword>
<proteinExistence type="predicted"/>
<dbReference type="InterPro" id="IPR038665">
    <property type="entry name" value="Voltage-dep_anion_channel_sf"/>
</dbReference>
<evidence type="ECO:0000256" key="5">
    <source>
        <dbReference type="SAM" id="Phobius"/>
    </source>
</evidence>
<dbReference type="GO" id="GO:0046583">
    <property type="term" value="F:monoatomic cation efflux transmembrane transporter activity"/>
    <property type="evidence" value="ECO:0007669"/>
    <property type="project" value="TreeGrafter"/>
</dbReference>
<evidence type="ECO:0000256" key="1">
    <source>
        <dbReference type="ARBA" id="ARBA00004141"/>
    </source>
</evidence>
<dbReference type="GO" id="GO:0005886">
    <property type="term" value="C:plasma membrane"/>
    <property type="evidence" value="ECO:0007669"/>
    <property type="project" value="TreeGrafter"/>
</dbReference>
<keyword evidence="2 5" id="KW-0812">Transmembrane</keyword>